<feature type="transmembrane region" description="Helical" evidence="2">
    <location>
        <begin position="379"/>
        <end position="396"/>
    </location>
</feature>
<dbReference type="InterPro" id="IPR002656">
    <property type="entry name" value="Acyl_transf_3_dom"/>
</dbReference>
<dbReference type="GO" id="GO:0009103">
    <property type="term" value="P:lipopolysaccharide biosynthetic process"/>
    <property type="evidence" value="ECO:0007669"/>
    <property type="project" value="TreeGrafter"/>
</dbReference>
<comment type="caution">
    <text evidence="5">The sequence shown here is derived from an EMBL/GenBank/DDBJ whole genome shotgun (WGS) entry which is preliminary data.</text>
</comment>
<feature type="transmembrane region" description="Helical" evidence="2">
    <location>
        <begin position="89"/>
        <end position="109"/>
    </location>
</feature>
<name>A0A542E090_9MICO</name>
<feature type="transmembrane region" description="Helical" evidence="2">
    <location>
        <begin position="408"/>
        <end position="431"/>
    </location>
</feature>
<dbReference type="AlphaFoldDB" id="A0A542E090"/>
<feature type="transmembrane region" description="Helical" evidence="2">
    <location>
        <begin position="354"/>
        <end position="373"/>
    </location>
</feature>
<sequence>MTATSPTPSVVSSVSTLVRSPAPAGLVGHRRAGRSPAPLTTGRARRARRVLAARRRPADRDFRPDIEGLRALAVVAVVVYHAGLALPGGYVGVDVFLVISGFLITRQLLKSVGRGGLRALPTFYGHRVRRLLPAAVVVVLATTVAFRFVGPPLKVRDVATDALFTAFSGLNYRLAWVGTDYQHMGAAASPLQHFWSLAVEEQFYVVWPLVIAVVAVATRRRHLRLVLALLVVGVVAASGWASATLTPANAPWAYFSLHTRAWELGVGALLALAAPRLVALPRRLAGLAAWLGLAAIAVAAVRFTDATPFPGVAAWLPVGGAALVVASGCGPRVGAERLLGEPLVQCLGRVSYSWYLWHWPLLVVAPYALGHALGVGERLAVVWVSLVLAIASFTWVEQPVRLLHWPTWGWIGTGATLGGVVTACSALVMVLGPVTTGTGAAAVLASVDAPGAAAVTVAPAVAGTGPAASAATSAAEQAVARTVAAAVGTVQVPSNLTPLPQDAADSLPPTSRNGCHAGFTAVSQGDCRYGDLTAARTLVLFGDSHAEQWLPALDQLGKAQHWQVVSWTKAACPAARLTVDNPSLGRSYTECDTWRDATVARIGALHPALVVVSQSENVASSSVVPQAFSAATVATVRALRSAGAPRVAYVQDIPTPGTDLPGCVATHLDDVRPCTYDRSAAYRYPDRHAALAPALATASVPVLDPAPWLCTATRCPAVVGNVLVYRNESHLTVPFSRWLAPVLAPVLTTTGA</sequence>
<feature type="transmembrane region" description="Helical" evidence="2">
    <location>
        <begin position="202"/>
        <end position="218"/>
    </location>
</feature>
<dbReference type="InterPro" id="IPR050879">
    <property type="entry name" value="Acyltransferase_3"/>
</dbReference>
<dbReference type="PANTHER" id="PTHR23028">
    <property type="entry name" value="ACETYLTRANSFERASE"/>
    <property type="match status" value="1"/>
</dbReference>
<proteinExistence type="predicted"/>
<dbReference type="Proteomes" id="UP000317893">
    <property type="component" value="Unassembled WGS sequence"/>
</dbReference>
<keyword evidence="2" id="KW-0812">Transmembrane</keyword>
<dbReference type="GO" id="GO:0016747">
    <property type="term" value="F:acyltransferase activity, transferring groups other than amino-acyl groups"/>
    <property type="evidence" value="ECO:0007669"/>
    <property type="project" value="InterPro"/>
</dbReference>
<keyword evidence="6" id="KW-1185">Reference proteome</keyword>
<feature type="transmembrane region" description="Helical" evidence="2">
    <location>
        <begin position="225"/>
        <end position="246"/>
    </location>
</feature>
<dbReference type="EMBL" id="VFMN01000001">
    <property type="protein sequence ID" value="TQJ08758.1"/>
    <property type="molecule type" value="Genomic_DNA"/>
</dbReference>
<feature type="domain" description="SGNH" evidence="4">
    <location>
        <begin position="515"/>
        <end position="745"/>
    </location>
</feature>
<evidence type="ECO:0000259" key="4">
    <source>
        <dbReference type="Pfam" id="PF19040"/>
    </source>
</evidence>
<dbReference type="PANTHER" id="PTHR23028:SF53">
    <property type="entry name" value="ACYL_TRANSF_3 DOMAIN-CONTAINING PROTEIN"/>
    <property type="match status" value="1"/>
</dbReference>
<evidence type="ECO:0000313" key="5">
    <source>
        <dbReference type="EMBL" id="TQJ08758.1"/>
    </source>
</evidence>
<evidence type="ECO:0000313" key="6">
    <source>
        <dbReference type="Proteomes" id="UP000317893"/>
    </source>
</evidence>
<dbReference type="RefSeq" id="WP_170185617.1">
    <property type="nucleotide sequence ID" value="NZ_BAAAPR010000003.1"/>
</dbReference>
<feature type="transmembrane region" description="Helical" evidence="2">
    <location>
        <begin position="284"/>
        <end position="303"/>
    </location>
</feature>
<feature type="region of interest" description="Disordered" evidence="1">
    <location>
        <begin position="24"/>
        <end position="46"/>
    </location>
</feature>
<dbReference type="GO" id="GO:0016020">
    <property type="term" value="C:membrane"/>
    <property type="evidence" value="ECO:0007669"/>
    <property type="project" value="TreeGrafter"/>
</dbReference>
<keyword evidence="2" id="KW-1133">Transmembrane helix</keyword>
<protein>
    <submittedName>
        <fullName evidence="5">Peptidoglycan/LPS O-acetylase OafA/YrhL</fullName>
    </submittedName>
</protein>
<evidence type="ECO:0000259" key="3">
    <source>
        <dbReference type="Pfam" id="PF01757"/>
    </source>
</evidence>
<feature type="domain" description="Acyltransferase 3" evidence="3">
    <location>
        <begin position="65"/>
        <end position="391"/>
    </location>
</feature>
<dbReference type="Pfam" id="PF01757">
    <property type="entry name" value="Acyl_transf_3"/>
    <property type="match status" value="1"/>
</dbReference>
<dbReference type="InterPro" id="IPR043968">
    <property type="entry name" value="SGNH"/>
</dbReference>
<feature type="transmembrane region" description="Helical" evidence="2">
    <location>
        <begin position="315"/>
        <end position="333"/>
    </location>
</feature>
<accession>A0A542E090</accession>
<feature type="transmembrane region" description="Helical" evidence="2">
    <location>
        <begin position="130"/>
        <end position="149"/>
    </location>
</feature>
<feature type="transmembrane region" description="Helical" evidence="2">
    <location>
        <begin position="252"/>
        <end position="272"/>
    </location>
</feature>
<gene>
    <name evidence="5" type="ORF">FB458_1850</name>
</gene>
<organism evidence="5 6">
    <name type="scientific">Lapillicoccus jejuensis</name>
    <dbReference type="NCBI Taxonomy" id="402171"/>
    <lineage>
        <taxon>Bacteria</taxon>
        <taxon>Bacillati</taxon>
        <taxon>Actinomycetota</taxon>
        <taxon>Actinomycetes</taxon>
        <taxon>Micrococcales</taxon>
        <taxon>Intrasporangiaceae</taxon>
        <taxon>Lapillicoccus</taxon>
    </lineage>
</organism>
<evidence type="ECO:0000256" key="2">
    <source>
        <dbReference type="SAM" id="Phobius"/>
    </source>
</evidence>
<evidence type="ECO:0000256" key="1">
    <source>
        <dbReference type="SAM" id="MobiDB-lite"/>
    </source>
</evidence>
<reference evidence="5 6" key="1">
    <citation type="submission" date="2019-06" db="EMBL/GenBank/DDBJ databases">
        <title>Sequencing the genomes of 1000 actinobacteria strains.</title>
        <authorList>
            <person name="Klenk H.-P."/>
        </authorList>
    </citation>
    <scope>NUCLEOTIDE SEQUENCE [LARGE SCALE GENOMIC DNA]</scope>
    <source>
        <strain evidence="5 6">DSM 18607</strain>
    </source>
</reference>
<dbReference type="Pfam" id="PF19040">
    <property type="entry name" value="SGNH"/>
    <property type="match status" value="1"/>
</dbReference>
<keyword evidence="2" id="KW-0472">Membrane</keyword>